<evidence type="ECO:0000313" key="10">
    <source>
        <dbReference type="EMBL" id="CAI2380542.1"/>
    </source>
</evidence>
<dbReference type="EMBL" id="CAMPGE010022503">
    <property type="protein sequence ID" value="CAI2380542.1"/>
    <property type="molecule type" value="Genomic_DNA"/>
</dbReference>
<protein>
    <recommendedName>
        <fullName evidence="3">proteasome endopeptidase complex</fullName>
        <ecNumber evidence="3">3.4.25.1</ecNumber>
    </recommendedName>
</protein>
<dbReference type="Gene3D" id="3.60.20.10">
    <property type="entry name" value="Glutamine Phosphoribosylpyrophosphate, subunit 1, domain 1"/>
    <property type="match status" value="1"/>
</dbReference>
<comment type="caution">
    <text evidence="10">The sequence shown here is derived from an EMBL/GenBank/DDBJ whole genome shotgun (WGS) entry which is preliminary data.</text>
</comment>
<dbReference type="PANTHER" id="PTHR32194:SF0">
    <property type="entry name" value="ATP-DEPENDENT PROTEASE SUBUNIT HSLV"/>
    <property type="match status" value="1"/>
</dbReference>
<dbReference type="InterPro" id="IPR001353">
    <property type="entry name" value="Proteasome_sua/b"/>
</dbReference>
<dbReference type="GO" id="GO:0004298">
    <property type="term" value="F:threonine-type endopeptidase activity"/>
    <property type="evidence" value="ECO:0007669"/>
    <property type="project" value="UniProtKB-KW"/>
</dbReference>
<dbReference type="InterPro" id="IPR023333">
    <property type="entry name" value="Proteasome_suB-type"/>
</dbReference>
<comment type="subcellular location">
    <subcellularLocation>
        <location evidence="2">Nucleus</location>
    </subcellularLocation>
</comment>
<evidence type="ECO:0000313" key="11">
    <source>
        <dbReference type="Proteomes" id="UP001295684"/>
    </source>
</evidence>
<dbReference type="InterPro" id="IPR029055">
    <property type="entry name" value="Ntn_hydrolases_N"/>
</dbReference>
<evidence type="ECO:0000256" key="2">
    <source>
        <dbReference type="ARBA" id="ARBA00004123"/>
    </source>
</evidence>
<accession>A0AAD2D4X5</accession>
<dbReference type="PANTHER" id="PTHR32194">
    <property type="entry name" value="METALLOPROTEASE TLDD"/>
    <property type="match status" value="1"/>
</dbReference>
<dbReference type="InterPro" id="IPR000243">
    <property type="entry name" value="Pept_T1A_subB"/>
</dbReference>
<evidence type="ECO:0000256" key="9">
    <source>
        <dbReference type="PIRSR" id="PIRSR600243-1"/>
    </source>
</evidence>
<evidence type="ECO:0000256" key="3">
    <source>
        <dbReference type="ARBA" id="ARBA00012039"/>
    </source>
</evidence>
<reference evidence="10" key="1">
    <citation type="submission" date="2023-07" db="EMBL/GenBank/DDBJ databases">
        <authorList>
            <consortium name="AG Swart"/>
            <person name="Singh M."/>
            <person name="Singh A."/>
            <person name="Seah K."/>
            <person name="Emmerich C."/>
        </authorList>
    </citation>
    <scope>NUCLEOTIDE SEQUENCE</scope>
    <source>
        <strain evidence="10">DP1</strain>
    </source>
</reference>
<evidence type="ECO:0000256" key="6">
    <source>
        <dbReference type="ARBA" id="ARBA00022698"/>
    </source>
</evidence>
<evidence type="ECO:0000256" key="4">
    <source>
        <dbReference type="ARBA" id="ARBA00022490"/>
    </source>
</evidence>
<evidence type="ECO:0000256" key="8">
    <source>
        <dbReference type="ARBA" id="ARBA00022942"/>
    </source>
</evidence>
<comment type="catalytic activity">
    <reaction evidence="1">
        <text>Cleavage of peptide bonds with very broad specificity.</text>
        <dbReference type="EC" id="3.4.25.1"/>
    </reaction>
</comment>
<dbReference type="SUPFAM" id="SSF56235">
    <property type="entry name" value="N-terminal nucleophile aminohydrolases (Ntn hydrolases)"/>
    <property type="match status" value="1"/>
</dbReference>
<keyword evidence="4" id="KW-0963">Cytoplasm</keyword>
<proteinExistence type="predicted"/>
<name>A0AAD2D4X5_EUPCR</name>
<dbReference type="AlphaFoldDB" id="A0AAD2D4X5"/>
<evidence type="ECO:0000256" key="5">
    <source>
        <dbReference type="ARBA" id="ARBA00022670"/>
    </source>
</evidence>
<dbReference type="Pfam" id="PF00227">
    <property type="entry name" value="Proteasome"/>
    <property type="match status" value="1"/>
</dbReference>
<evidence type="ECO:0000256" key="1">
    <source>
        <dbReference type="ARBA" id="ARBA00001198"/>
    </source>
</evidence>
<keyword evidence="7" id="KW-0378">Hydrolase</keyword>
<dbReference type="GO" id="GO:0005737">
    <property type="term" value="C:cytoplasm"/>
    <property type="evidence" value="ECO:0007669"/>
    <property type="project" value="TreeGrafter"/>
</dbReference>
<dbReference type="GO" id="GO:0005634">
    <property type="term" value="C:nucleus"/>
    <property type="evidence" value="ECO:0007669"/>
    <property type="project" value="UniProtKB-SubCell"/>
</dbReference>
<dbReference type="EC" id="3.4.25.1" evidence="3"/>
<organism evidence="10 11">
    <name type="scientific">Euplotes crassus</name>
    <dbReference type="NCBI Taxonomy" id="5936"/>
    <lineage>
        <taxon>Eukaryota</taxon>
        <taxon>Sar</taxon>
        <taxon>Alveolata</taxon>
        <taxon>Ciliophora</taxon>
        <taxon>Intramacronucleata</taxon>
        <taxon>Spirotrichea</taxon>
        <taxon>Hypotrichia</taxon>
        <taxon>Euplotida</taxon>
        <taxon>Euplotidae</taxon>
        <taxon>Moneuplotes</taxon>
    </lineage>
</organism>
<keyword evidence="11" id="KW-1185">Reference proteome</keyword>
<dbReference type="PRINTS" id="PR00141">
    <property type="entry name" value="PROTEASOME"/>
</dbReference>
<keyword evidence="8" id="KW-0647">Proteasome</keyword>
<feature type="active site" description="Nucleophile" evidence="9">
    <location>
        <position position="14"/>
    </location>
</feature>
<sequence length="209" mass="23029">MDPIDTKDVMTDGTTLVSLVYDGGVMLGCDGKSASAVLIGNRMSDKLEPLHEHIYCQRTGVSAHTEAVARYARYFLDSHCAETGDLPLVETAASIIQKIFYENGKYLRGSMLVGGWDPVEGPQLFDVNKGAKISKKIAWNGSGSFVIIGYLDKNFKENMSKAEAFEFIKEAISLATYRDGSSGGSIRIVDITKDGRKRHYIPHNEKEIK</sequence>
<keyword evidence="5" id="KW-0645">Protease</keyword>
<dbReference type="Proteomes" id="UP001295684">
    <property type="component" value="Unassembled WGS sequence"/>
</dbReference>
<gene>
    <name evidence="10" type="ORF">ECRASSUSDP1_LOCUS21978</name>
</gene>
<evidence type="ECO:0000256" key="7">
    <source>
        <dbReference type="ARBA" id="ARBA00022801"/>
    </source>
</evidence>
<keyword evidence="6" id="KW-0888">Threonine protease</keyword>
<dbReference type="GO" id="GO:0019774">
    <property type="term" value="C:proteasome core complex, beta-subunit complex"/>
    <property type="evidence" value="ECO:0007669"/>
    <property type="project" value="UniProtKB-ARBA"/>
</dbReference>
<dbReference type="GO" id="GO:0051603">
    <property type="term" value="P:proteolysis involved in protein catabolic process"/>
    <property type="evidence" value="ECO:0007669"/>
    <property type="project" value="InterPro"/>
</dbReference>